<dbReference type="Pfam" id="PF21028">
    <property type="entry name" value="DUF1285_C"/>
    <property type="match status" value="1"/>
</dbReference>
<sequence length="192" mass="21484">MTDPQTQSDRAGNLLAQIPASKDKGLPPVHLWNPDCCGDIDMRIARDGTWYYLGTPIGRKPMVRLFSTIIRRDGDDYFLITPVEKCGITVDDAPFVAITLAVEGEGEQQVLRFTTNVEDEVVADAAHPIRVELDPQTQEPSPYVLVRVNLEALIHRNVFYQLVELAVPREIDGIEWLGVWSSGEFFPIAPQP</sequence>
<dbReference type="Proteomes" id="UP000502549">
    <property type="component" value="Chromosome"/>
</dbReference>
<reference evidence="3 4" key="1">
    <citation type="submission" date="2020-02" db="EMBL/GenBank/DDBJ databases">
        <title>Complete genome sequence of Pseudomonas multiresinivorans ORNL1.</title>
        <authorList>
            <person name="Podar M."/>
        </authorList>
    </citation>
    <scope>NUCLEOTIDE SEQUENCE [LARGE SCALE GENOMIC DNA]</scope>
    <source>
        <strain evidence="4">populi</strain>
    </source>
</reference>
<dbReference type="KEGG" id="pmui:G4G71_20015"/>
<keyword evidence="4" id="KW-1185">Reference proteome</keyword>
<accession>A0A7Z3GRB0</accession>
<name>A0A7Z3GRB0_9PSED</name>
<dbReference type="EMBL" id="CP048833">
    <property type="protein sequence ID" value="QJP10065.1"/>
    <property type="molecule type" value="Genomic_DNA"/>
</dbReference>
<dbReference type="InterPro" id="IPR010707">
    <property type="entry name" value="DUF1285"/>
</dbReference>
<dbReference type="Gene3D" id="2.20.70.10">
    <property type="match status" value="1"/>
</dbReference>
<evidence type="ECO:0000259" key="1">
    <source>
        <dbReference type="Pfam" id="PF06938"/>
    </source>
</evidence>
<dbReference type="InterPro" id="IPR023361">
    <property type="entry name" value="DUF1285_beta_roll_sf"/>
</dbReference>
<proteinExistence type="predicted"/>
<evidence type="ECO:0000313" key="3">
    <source>
        <dbReference type="EMBL" id="QJP10065.1"/>
    </source>
</evidence>
<dbReference type="Gene3D" id="2.30.270.10">
    <property type="entry name" value="duf1285 protein"/>
    <property type="match status" value="1"/>
</dbReference>
<evidence type="ECO:0000313" key="4">
    <source>
        <dbReference type="Proteomes" id="UP000502549"/>
    </source>
</evidence>
<feature type="domain" description="DUF1285" evidence="2">
    <location>
        <begin position="94"/>
        <end position="188"/>
    </location>
</feature>
<protein>
    <submittedName>
        <fullName evidence="3">DUF1285 domain-containing protein</fullName>
    </submittedName>
</protein>
<dbReference type="Pfam" id="PF06938">
    <property type="entry name" value="DUF1285_N"/>
    <property type="match status" value="1"/>
</dbReference>
<evidence type="ECO:0000259" key="2">
    <source>
        <dbReference type="Pfam" id="PF21028"/>
    </source>
</evidence>
<feature type="domain" description="DUF1285" evidence="1">
    <location>
        <begin position="27"/>
        <end position="93"/>
    </location>
</feature>
<gene>
    <name evidence="3" type="ORF">G4G71_20015</name>
</gene>
<dbReference type="Gene3D" id="3.10.540.10">
    <property type="entry name" value="duf1285 like domain"/>
    <property type="match status" value="1"/>
</dbReference>
<dbReference type="InterPro" id="IPR048341">
    <property type="entry name" value="DUF1285_N"/>
</dbReference>
<dbReference type="AlphaFoldDB" id="A0A7Z3GRB0"/>
<organism evidence="3 4">
    <name type="scientific">Pseudomonas multiresinivorans</name>
    <dbReference type="NCBI Taxonomy" id="95301"/>
    <lineage>
        <taxon>Bacteria</taxon>
        <taxon>Pseudomonadati</taxon>
        <taxon>Pseudomonadota</taxon>
        <taxon>Gammaproteobacteria</taxon>
        <taxon>Pseudomonadales</taxon>
        <taxon>Pseudomonadaceae</taxon>
        <taxon>Pseudomonas</taxon>
    </lineage>
</organism>
<dbReference type="RefSeq" id="WP_169939704.1">
    <property type="nucleotide sequence ID" value="NZ_CP048833.1"/>
</dbReference>
<dbReference type="InterPro" id="IPR048342">
    <property type="entry name" value="DUF1285_C"/>
</dbReference>
<dbReference type="PIRSF" id="PIRSF029557">
    <property type="entry name" value="UCP029557"/>
    <property type="match status" value="1"/>
</dbReference>